<accession>A0ABQ6WAC1</accession>
<sequence>MPLLSNARPFVLVKERLPCIVGERYTQLTTACLMCLDKGGENVFSNKADLQV</sequence>
<dbReference type="EMBL" id="ML735793">
    <property type="protein sequence ID" value="KAE8414073.1"/>
    <property type="molecule type" value="Genomic_DNA"/>
</dbReference>
<gene>
    <name evidence="1" type="ORF">BDV36DRAFT_15751</name>
</gene>
<evidence type="ECO:0000313" key="1">
    <source>
        <dbReference type="EMBL" id="KAE8414073.1"/>
    </source>
</evidence>
<evidence type="ECO:0000313" key="2">
    <source>
        <dbReference type="Proteomes" id="UP000325395"/>
    </source>
</evidence>
<keyword evidence="2" id="KW-1185">Reference proteome</keyword>
<name>A0ABQ6WAC1_9EURO</name>
<proteinExistence type="predicted"/>
<protein>
    <submittedName>
        <fullName evidence="1">Uncharacterized protein</fullName>
    </submittedName>
</protein>
<reference evidence="1 2" key="1">
    <citation type="submission" date="2019-04" db="EMBL/GenBank/DDBJ databases">
        <authorList>
            <consortium name="DOE Joint Genome Institute"/>
            <person name="Mondo S."/>
            <person name="Kjaerbolling I."/>
            <person name="Vesth T."/>
            <person name="Frisvad J.C."/>
            <person name="Nybo J.L."/>
            <person name="Theobald S."/>
            <person name="Kildgaard S."/>
            <person name="Isbrandt T."/>
            <person name="Kuo A."/>
            <person name="Sato A."/>
            <person name="Lyhne E.K."/>
            <person name="Kogle M.E."/>
            <person name="Wiebenga A."/>
            <person name="Kun R.S."/>
            <person name="Lubbers R.J."/>
            <person name="Makela M.R."/>
            <person name="Barry K."/>
            <person name="Chovatia M."/>
            <person name="Clum A."/>
            <person name="Daum C."/>
            <person name="Haridas S."/>
            <person name="He G."/>
            <person name="LaButti K."/>
            <person name="Lipzen A."/>
            <person name="Riley R."/>
            <person name="Salamov A."/>
            <person name="Simmons B.A."/>
            <person name="Magnuson J.K."/>
            <person name="Henrissat B."/>
            <person name="Mortensen U.H."/>
            <person name="Larsen T.O."/>
            <person name="Devries R.P."/>
            <person name="Grigoriev I.V."/>
            <person name="Machida M."/>
            <person name="Baker S.E."/>
            <person name="Andersen M.R."/>
            <person name="Cantor M.N."/>
            <person name="Hua S.X."/>
        </authorList>
    </citation>
    <scope>NUCLEOTIDE SEQUENCE [LARGE SCALE GENOMIC DNA]</scope>
    <source>
        <strain evidence="1 2">CBS 117616</strain>
    </source>
</reference>
<organism evidence="1 2">
    <name type="scientific">Aspergillus pseudocaelatus</name>
    <dbReference type="NCBI Taxonomy" id="1825620"/>
    <lineage>
        <taxon>Eukaryota</taxon>
        <taxon>Fungi</taxon>
        <taxon>Dikarya</taxon>
        <taxon>Ascomycota</taxon>
        <taxon>Pezizomycotina</taxon>
        <taxon>Eurotiomycetes</taxon>
        <taxon>Eurotiomycetidae</taxon>
        <taxon>Eurotiales</taxon>
        <taxon>Aspergillaceae</taxon>
        <taxon>Aspergillus</taxon>
        <taxon>Aspergillus subgen. Circumdati</taxon>
    </lineage>
</organism>
<dbReference type="Proteomes" id="UP000325395">
    <property type="component" value="Unassembled WGS sequence"/>
</dbReference>